<gene>
    <name evidence="1" type="ORF">MLD38_037281</name>
</gene>
<reference evidence="2" key="1">
    <citation type="journal article" date="2023" name="Front. Plant Sci.">
        <title>Chromosomal-level genome assembly of Melastoma candidum provides insights into trichome evolution.</title>
        <authorList>
            <person name="Zhong Y."/>
            <person name="Wu W."/>
            <person name="Sun C."/>
            <person name="Zou P."/>
            <person name="Liu Y."/>
            <person name="Dai S."/>
            <person name="Zhou R."/>
        </authorList>
    </citation>
    <scope>NUCLEOTIDE SEQUENCE [LARGE SCALE GENOMIC DNA]</scope>
</reference>
<dbReference type="Proteomes" id="UP001057402">
    <property type="component" value="Chromosome 11"/>
</dbReference>
<protein>
    <submittedName>
        <fullName evidence="1">Uncharacterized protein</fullName>
    </submittedName>
</protein>
<name>A0ACB9LLV3_9MYRT</name>
<organism evidence="1 2">
    <name type="scientific">Melastoma candidum</name>
    <dbReference type="NCBI Taxonomy" id="119954"/>
    <lineage>
        <taxon>Eukaryota</taxon>
        <taxon>Viridiplantae</taxon>
        <taxon>Streptophyta</taxon>
        <taxon>Embryophyta</taxon>
        <taxon>Tracheophyta</taxon>
        <taxon>Spermatophyta</taxon>
        <taxon>Magnoliopsida</taxon>
        <taxon>eudicotyledons</taxon>
        <taxon>Gunneridae</taxon>
        <taxon>Pentapetalae</taxon>
        <taxon>rosids</taxon>
        <taxon>malvids</taxon>
        <taxon>Myrtales</taxon>
        <taxon>Melastomataceae</taxon>
        <taxon>Melastomatoideae</taxon>
        <taxon>Melastomateae</taxon>
        <taxon>Melastoma</taxon>
    </lineage>
</organism>
<keyword evidence="2" id="KW-1185">Reference proteome</keyword>
<evidence type="ECO:0000313" key="1">
    <source>
        <dbReference type="EMBL" id="KAI4312475.1"/>
    </source>
</evidence>
<evidence type="ECO:0000313" key="2">
    <source>
        <dbReference type="Proteomes" id="UP001057402"/>
    </source>
</evidence>
<dbReference type="EMBL" id="CM042890">
    <property type="protein sequence ID" value="KAI4312475.1"/>
    <property type="molecule type" value="Genomic_DNA"/>
</dbReference>
<accession>A0ACB9LLV3</accession>
<sequence>MGSPEDVLARRECVVGELGSEDVGEERVVSVESEDVAAGGDVRGNMDPPPPGLGTPGSSIHSPPLETSGRTRVA</sequence>
<comment type="caution">
    <text evidence="1">The sequence shown here is derived from an EMBL/GenBank/DDBJ whole genome shotgun (WGS) entry which is preliminary data.</text>
</comment>
<proteinExistence type="predicted"/>